<dbReference type="GO" id="GO:0070290">
    <property type="term" value="F:N-acylphosphatidylethanolamine-specific phospholipase D activity"/>
    <property type="evidence" value="ECO:0007669"/>
    <property type="project" value="InterPro"/>
</dbReference>
<dbReference type="PANTHER" id="PTHR15032">
    <property type="entry name" value="N-ACYL-PHOSPHATIDYLETHANOLAMINE-HYDROLYZING PHOSPHOLIPASE D"/>
    <property type="match status" value="1"/>
</dbReference>
<organism evidence="2">
    <name type="scientific">marine metagenome</name>
    <dbReference type="NCBI Taxonomy" id="408172"/>
    <lineage>
        <taxon>unclassified sequences</taxon>
        <taxon>metagenomes</taxon>
        <taxon>ecological metagenomes</taxon>
    </lineage>
</organism>
<dbReference type="InterPro" id="IPR024884">
    <property type="entry name" value="NAPE-PLD"/>
</dbReference>
<dbReference type="PANTHER" id="PTHR15032:SF4">
    <property type="entry name" value="N-ACYL-PHOSPHATIDYLETHANOLAMINE-HYDROLYZING PHOSPHOLIPASE D"/>
    <property type="match status" value="1"/>
</dbReference>
<proteinExistence type="predicted"/>
<reference evidence="2" key="1">
    <citation type="submission" date="2018-05" db="EMBL/GenBank/DDBJ databases">
        <authorList>
            <person name="Lanie J.A."/>
            <person name="Ng W.-L."/>
            <person name="Kazmierczak K.M."/>
            <person name="Andrzejewski T.M."/>
            <person name="Davidsen T.M."/>
            <person name="Wayne K.J."/>
            <person name="Tettelin H."/>
            <person name="Glass J.I."/>
            <person name="Rusch D."/>
            <person name="Podicherti R."/>
            <person name="Tsui H.-C.T."/>
            <person name="Winkler M.E."/>
        </authorList>
    </citation>
    <scope>NUCLEOTIDE SEQUENCE</scope>
</reference>
<evidence type="ECO:0000313" key="2">
    <source>
        <dbReference type="EMBL" id="SVC82329.1"/>
    </source>
</evidence>
<feature type="non-terminal residue" evidence="2">
    <location>
        <position position="254"/>
    </location>
</feature>
<dbReference type="AlphaFoldDB" id="A0A382Q9T8"/>
<dbReference type="EMBL" id="UINC01113001">
    <property type="protein sequence ID" value="SVC82329.1"/>
    <property type="molecule type" value="Genomic_DNA"/>
</dbReference>
<dbReference type="SUPFAM" id="SSF56281">
    <property type="entry name" value="Metallo-hydrolase/oxidoreductase"/>
    <property type="match status" value="1"/>
</dbReference>
<feature type="domain" description="Metallo-beta-lactamase" evidence="1">
    <location>
        <begin position="120"/>
        <end position="253"/>
    </location>
</feature>
<dbReference type="PROSITE" id="PS51257">
    <property type="entry name" value="PROKAR_LIPOPROTEIN"/>
    <property type="match status" value="1"/>
</dbReference>
<dbReference type="InterPro" id="IPR036866">
    <property type="entry name" value="RibonucZ/Hydroxyglut_hydro"/>
</dbReference>
<gene>
    <name evidence="2" type="ORF">METZ01_LOCUS335183</name>
</gene>
<dbReference type="GO" id="GO:0005737">
    <property type="term" value="C:cytoplasm"/>
    <property type="evidence" value="ECO:0007669"/>
    <property type="project" value="TreeGrafter"/>
</dbReference>
<dbReference type="Pfam" id="PF12706">
    <property type="entry name" value="Lactamase_B_2"/>
    <property type="match status" value="1"/>
</dbReference>
<evidence type="ECO:0000259" key="1">
    <source>
        <dbReference type="Pfam" id="PF12706"/>
    </source>
</evidence>
<name>A0A382Q9T8_9ZZZZ</name>
<accession>A0A382Q9T8</accession>
<dbReference type="PIRSF" id="PIRSF038896">
    <property type="entry name" value="NAPE-PLD"/>
    <property type="match status" value="1"/>
</dbReference>
<protein>
    <recommendedName>
        <fullName evidence="1">Metallo-beta-lactamase domain-containing protein</fullName>
    </recommendedName>
</protein>
<dbReference type="GO" id="GO:0008270">
    <property type="term" value="F:zinc ion binding"/>
    <property type="evidence" value="ECO:0007669"/>
    <property type="project" value="InterPro"/>
</dbReference>
<dbReference type="InterPro" id="IPR001279">
    <property type="entry name" value="Metallo-B-lactamas"/>
</dbReference>
<sequence>MNKSLLIILIFSFFLASCSQFGESPSGDHLEKIKISPNYDIEKERFKNRKENIMIQMNEKVSFWNMTKAFLFNSAETVPETKLPEVKPPNIKEFMRSTESIKFIWFGHSTLLVNIKNTIILIDPVFSKAASPVSFLVKRFQPPVLKLRDLPQIDYVLISHDHYDHLDMETIVFFKEKDVKFIAPLGVTSHLKSWGINESKLFEKDWWGKLEFEGITFICTPAQHFSGRLGTIKVSRTLWASWIVKTESNSFYFN</sequence>
<dbReference type="Gene3D" id="3.60.15.10">
    <property type="entry name" value="Ribonuclease Z/Hydroxyacylglutathione hydrolase-like"/>
    <property type="match status" value="1"/>
</dbReference>